<evidence type="ECO:0000313" key="3">
    <source>
        <dbReference type="Proteomes" id="UP000178176"/>
    </source>
</evidence>
<evidence type="ECO:0000259" key="1">
    <source>
        <dbReference type="Pfam" id="PF13649"/>
    </source>
</evidence>
<reference evidence="2 3" key="1">
    <citation type="journal article" date="2016" name="Nat. Commun.">
        <title>Thousands of microbial genomes shed light on interconnected biogeochemical processes in an aquifer system.</title>
        <authorList>
            <person name="Anantharaman K."/>
            <person name="Brown C.T."/>
            <person name="Hug L.A."/>
            <person name="Sharon I."/>
            <person name="Castelle C.J."/>
            <person name="Probst A.J."/>
            <person name="Thomas B.C."/>
            <person name="Singh A."/>
            <person name="Wilkins M.J."/>
            <person name="Karaoz U."/>
            <person name="Brodie E.L."/>
            <person name="Williams K.H."/>
            <person name="Hubbard S.S."/>
            <person name="Banfield J.F."/>
        </authorList>
    </citation>
    <scope>NUCLEOTIDE SEQUENCE [LARGE SCALE GENOMIC DNA]</scope>
</reference>
<sequence>MNLTTSPLTAGLVATQKADNYNHWIWRHIKSHVSGVVMEAGSGLGTIADVLLESGSRHLVLCDNDRRYISYLRRKYATHKNILVVNADISSPTALHKLPRVNTIVTINTLEHIQKDSQAIVQLAKILKPGGKLIVFVPAFNFLMGNWDRSIGHFRRYSKSGLEQKLITAGLQIVSSSYFNLPGFFGWWLNKFLGRTPSDSLVKAQISLYDQLIVPWWSRLEELFTLPFGQSVIVVGRK</sequence>
<dbReference type="SUPFAM" id="SSF53335">
    <property type="entry name" value="S-adenosyl-L-methionine-dependent methyltransferases"/>
    <property type="match status" value="1"/>
</dbReference>
<protein>
    <recommendedName>
        <fullName evidence="1">Methyltransferase domain-containing protein</fullName>
    </recommendedName>
</protein>
<proteinExistence type="predicted"/>
<dbReference type="Pfam" id="PF13649">
    <property type="entry name" value="Methyltransf_25"/>
    <property type="match status" value="1"/>
</dbReference>
<evidence type="ECO:0000313" key="2">
    <source>
        <dbReference type="EMBL" id="OGC92135.1"/>
    </source>
</evidence>
<dbReference type="CDD" id="cd02440">
    <property type="entry name" value="AdoMet_MTases"/>
    <property type="match status" value="1"/>
</dbReference>
<gene>
    <name evidence="2" type="ORF">A2876_02515</name>
</gene>
<dbReference type="InterPro" id="IPR041698">
    <property type="entry name" value="Methyltransf_25"/>
</dbReference>
<dbReference type="AlphaFoldDB" id="A0A1F4YDT9"/>
<dbReference type="InterPro" id="IPR029063">
    <property type="entry name" value="SAM-dependent_MTases_sf"/>
</dbReference>
<dbReference type="Gene3D" id="3.40.50.150">
    <property type="entry name" value="Vaccinia Virus protein VP39"/>
    <property type="match status" value="1"/>
</dbReference>
<dbReference type="EMBL" id="MEXH01000021">
    <property type="protein sequence ID" value="OGC92135.1"/>
    <property type="molecule type" value="Genomic_DNA"/>
</dbReference>
<accession>A0A1F4YDT9</accession>
<organism evidence="2 3">
    <name type="scientific">Candidatus Amesbacteria bacterium RIFCSPHIGHO2_01_FULL_48_32b</name>
    <dbReference type="NCBI Taxonomy" id="1797253"/>
    <lineage>
        <taxon>Bacteria</taxon>
        <taxon>Candidatus Amesiibacteriota</taxon>
    </lineage>
</organism>
<dbReference type="Proteomes" id="UP000178176">
    <property type="component" value="Unassembled WGS sequence"/>
</dbReference>
<comment type="caution">
    <text evidence="2">The sequence shown here is derived from an EMBL/GenBank/DDBJ whole genome shotgun (WGS) entry which is preliminary data.</text>
</comment>
<feature type="domain" description="Methyltransferase" evidence="1">
    <location>
        <begin position="37"/>
        <end position="131"/>
    </location>
</feature>
<name>A0A1F4YDT9_9BACT</name>